<comment type="caution">
    <text evidence="3">The sequence shown here is derived from an EMBL/GenBank/DDBJ whole genome shotgun (WGS) entry which is preliminary data.</text>
</comment>
<organism evidence="3 4">
    <name type="scientific">Ostreobium quekettii</name>
    <dbReference type="NCBI Taxonomy" id="121088"/>
    <lineage>
        <taxon>Eukaryota</taxon>
        <taxon>Viridiplantae</taxon>
        <taxon>Chlorophyta</taxon>
        <taxon>core chlorophytes</taxon>
        <taxon>Ulvophyceae</taxon>
        <taxon>TCBD clade</taxon>
        <taxon>Bryopsidales</taxon>
        <taxon>Ostreobineae</taxon>
        <taxon>Ostreobiaceae</taxon>
        <taxon>Ostreobium</taxon>
    </lineage>
</organism>
<dbReference type="Proteomes" id="UP000708148">
    <property type="component" value="Unassembled WGS sequence"/>
</dbReference>
<accession>A0A8S1J3R2</accession>
<feature type="region of interest" description="Disordered" evidence="2">
    <location>
        <begin position="278"/>
        <end position="331"/>
    </location>
</feature>
<keyword evidence="1" id="KW-0175">Coiled coil</keyword>
<gene>
    <name evidence="3" type="ORF">OSTQU699_LOCUS7684</name>
</gene>
<proteinExistence type="predicted"/>
<protein>
    <submittedName>
        <fullName evidence="3">Uncharacterized protein</fullName>
    </submittedName>
</protein>
<evidence type="ECO:0000313" key="4">
    <source>
        <dbReference type="Proteomes" id="UP000708148"/>
    </source>
</evidence>
<sequence length="356" mass="38395">MKRGLSERQREVQEAQGRGCAMEGRVGQLEEQLEKARAVERRVMEVLGAQDEEIRAARGRMQELEDARTAASERASRLAETLAMQEDASRRDKEELGHCIARLDSQAKALESEANAAREESEGLRNVVKRHGAALEDIKKEGAKEMEEAHKIKNRWAATAKELGQQLELRAAEVKRMEDRLADSIRAKEQERARAGELERKLEAADALIQHQRSIIDQSMESNAELHRRVVGSASHCAAGQPNEPSKLPEGDFPIISHVAQTTNPGVHLDLPPSACLANKEQASSSQSELSEGLKRRPEANQAGAAAQPAVGGAPPAPPSGALAQGGGPVLAGEDSALEAALKKLRGVGVPLTSET</sequence>
<feature type="compositionally biased region" description="Low complexity" evidence="2">
    <location>
        <begin position="281"/>
        <end position="291"/>
    </location>
</feature>
<evidence type="ECO:0000313" key="3">
    <source>
        <dbReference type="EMBL" id="CAD7702327.1"/>
    </source>
</evidence>
<keyword evidence="4" id="KW-1185">Reference proteome</keyword>
<feature type="coiled-coil region" evidence="1">
    <location>
        <begin position="47"/>
        <end position="208"/>
    </location>
</feature>
<reference evidence="3" key="1">
    <citation type="submission" date="2020-12" db="EMBL/GenBank/DDBJ databases">
        <authorList>
            <person name="Iha C."/>
        </authorList>
    </citation>
    <scope>NUCLEOTIDE SEQUENCE</scope>
</reference>
<dbReference type="EMBL" id="CAJHUC010001788">
    <property type="protein sequence ID" value="CAD7702327.1"/>
    <property type="molecule type" value="Genomic_DNA"/>
</dbReference>
<name>A0A8S1J3R2_9CHLO</name>
<evidence type="ECO:0000256" key="2">
    <source>
        <dbReference type="SAM" id="MobiDB-lite"/>
    </source>
</evidence>
<dbReference type="AlphaFoldDB" id="A0A8S1J3R2"/>
<dbReference type="OrthoDB" id="10659343at2759"/>
<feature type="compositionally biased region" description="Low complexity" evidence="2">
    <location>
        <begin position="300"/>
        <end position="314"/>
    </location>
</feature>
<evidence type="ECO:0000256" key="1">
    <source>
        <dbReference type="SAM" id="Coils"/>
    </source>
</evidence>